<evidence type="ECO:0008006" key="3">
    <source>
        <dbReference type="Google" id="ProtNLM"/>
    </source>
</evidence>
<name>A0A9W4L5A4_9BACI</name>
<gene>
    <name evidence="1" type="ORF">SRABI133_05154</name>
</gene>
<dbReference type="AlphaFoldDB" id="A0A9W4L5A4"/>
<dbReference type="EMBL" id="CAKKMG010000167">
    <property type="protein sequence ID" value="CAH0316287.1"/>
    <property type="molecule type" value="Genomic_DNA"/>
</dbReference>
<dbReference type="InterPro" id="IPR022580">
    <property type="entry name" value="DUF2639"/>
</dbReference>
<comment type="caution">
    <text evidence="1">The sequence shown here is derived from an EMBL/GenBank/DDBJ whole genome shotgun (WGS) entry which is preliminary data.</text>
</comment>
<protein>
    <recommendedName>
        <fullName evidence="3">DUF2639 domain-containing protein</fullName>
    </recommendedName>
</protein>
<dbReference type="RefSeq" id="WP_230304250.1">
    <property type="nucleotide sequence ID" value="NZ_CAKKMG010000167.1"/>
</dbReference>
<proteinExistence type="predicted"/>
<dbReference type="Pfam" id="PF11121">
    <property type="entry name" value="DUF2639"/>
    <property type="match status" value="1"/>
</dbReference>
<dbReference type="Proteomes" id="UP000789326">
    <property type="component" value="Unassembled WGS sequence"/>
</dbReference>
<reference evidence="1" key="1">
    <citation type="submission" date="2021-11" db="EMBL/GenBank/DDBJ databases">
        <authorList>
            <person name="Bulgarelli D."/>
        </authorList>
    </citation>
    <scope>NUCLEOTIDE SEQUENCE</scope>
    <source>
        <strain evidence="1">Bi133</strain>
    </source>
</reference>
<evidence type="ECO:0000313" key="2">
    <source>
        <dbReference type="Proteomes" id="UP000789326"/>
    </source>
</evidence>
<sequence>MAYEYSKGWFIQQLKAAGISYHPIEKKKLELYKTFILRRLYDDLQKNKS</sequence>
<accession>A0A9W4L5A4</accession>
<organism evidence="1 2">
    <name type="scientific">Peribacillus simplex</name>
    <dbReference type="NCBI Taxonomy" id="1478"/>
    <lineage>
        <taxon>Bacteria</taxon>
        <taxon>Bacillati</taxon>
        <taxon>Bacillota</taxon>
        <taxon>Bacilli</taxon>
        <taxon>Bacillales</taxon>
        <taxon>Bacillaceae</taxon>
        <taxon>Peribacillus</taxon>
    </lineage>
</organism>
<evidence type="ECO:0000313" key="1">
    <source>
        <dbReference type="EMBL" id="CAH0316287.1"/>
    </source>
</evidence>